<evidence type="ECO:0008006" key="3">
    <source>
        <dbReference type="Google" id="ProtNLM"/>
    </source>
</evidence>
<name>A0A841K8T1_9HYPH</name>
<dbReference type="RefSeq" id="WP_183334812.1">
    <property type="nucleotide sequence ID" value="NZ_BMHX01000004.1"/>
</dbReference>
<dbReference type="Proteomes" id="UP000588017">
    <property type="component" value="Unassembled WGS sequence"/>
</dbReference>
<evidence type="ECO:0000313" key="1">
    <source>
        <dbReference type="EMBL" id="MBB6168510.1"/>
    </source>
</evidence>
<dbReference type="CDD" id="cd00761">
    <property type="entry name" value="Glyco_tranf_GTA_type"/>
    <property type="match status" value="1"/>
</dbReference>
<reference evidence="1 2" key="1">
    <citation type="submission" date="2020-08" db="EMBL/GenBank/DDBJ databases">
        <title>Genomic Encyclopedia of Type Strains, Phase IV (KMG-IV): sequencing the most valuable type-strain genomes for metagenomic binning, comparative biology and taxonomic classification.</title>
        <authorList>
            <person name="Goeker M."/>
        </authorList>
    </citation>
    <scope>NUCLEOTIDE SEQUENCE [LARGE SCALE GENOMIC DNA]</scope>
    <source>
        <strain evidence="1 2">DSM 101465</strain>
    </source>
</reference>
<keyword evidence="2" id="KW-1185">Reference proteome</keyword>
<evidence type="ECO:0000313" key="2">
    <source>
        <dbReference type="Proteomes" id="UP000588017"/>
    </source>
</evidence>
<proteinExistence type="predicted"/>
<dbReference type="Gene3D" id="3.90.550.10">
    <property type="entry name" value="Spore Coat Polysaccharide Biosynthesis Protein SpsA, Chain A"/>
    <property type="match status" value="1"/>
</dbReference>
<dbReference type="AlphaFoldDB" id="A0A841K8T1"/>
<dbReference type="InterPro" id="IPR029044">
    <property type="entry name" value="Nucleotide-diphossugar_trans"/>
</dbReference>
<sequence>MISVLIMANGDTERLGATLAALVPGVAAAVVREAIIIDWREDRETEQVAEAVGASLVRAGSPGEGWSEGIREARGRWLMLLEAGDVPAANWISVMERFLRREDTGRVTGFWLGGSCIVPLGRLRYVARALLGGAPLGPRMLLSKAHVVAGHRRPMMLPALPVTFEATV</sequence>
<accession>A0A841K8T1</accession>
<protein>
    <recommendedName>
        <fullName evidence="3">Glycosyl transferase</fullName>
    </recommendedName>
</protein>
<dbReference type="SUPFAM" id="SSF53448">
    <property type="entry name" value="Nucleotide-diphospho-sugar transferases"/>
    <property type="match status" value="1"/>
</dbReference>
<organism evidence="1 2">
    <name type="scientific">Chelatococcus composti</name>
    <dbReference type="NCBI Taxonomy" id="1743235"/>
    <lineage>
        <taxon>Bacteria</taxon>
        <taxon>Pseudomonadati</taxon>
        <taxon>Pseudomonadota</taxon>
        <taxon>Alphaproteobacteria</taxon>
        <taxon>Hyphomicrobiales</taxon>
        <taxon>Chelatococcaceae</taxon>
        <taxon>Chelatococcus</taxon>
    </lineage>
</organism>
<comment type="caution">
    <text evidence="1">The sequence shown here is derived from an EMBL/GenBank/DDBJ whole genome shotgun (WGS) entry which is preliminary data.</text>
</comment>
<gene>
    <name evidence="1" type="ORF">HNQ73_002140</name>
</gene>
<dbReference type="EMBL" id="JACHEH010000004">
    <property type="protein sequence ID" value="MBB6168510.1"/>
    <property type="molecule type" value="Genomic_DNA"/>
</dbReference>